<accession>C0QAS8</accession>
<dbReference type="RefSeq" id="WP_015905607.1">
    <property type="nucleotide sequence ID" value="NC_012108.1"/>
</dbReference>
<dbReference type="KEGG" id="dat:HRM2_38030"/>
<dbReference type="STRING" id="177437.HRM2_38030"/>
<dbReference type="HOGENOM" id="CLU_2507198_0_0_7"/>
<sequence>MLESKQHAHLGYSPDFYISNPINDLVRKGLGDLVCWLLPEDTTDKAGPGRNRSIDLNTAHTGSVGKTMFWIVVSIGISLAMGQLK</sequence>
<proteinExistence type="predicted"/>
<name>C0QAS8_DESAH</name>
<keyword evidence="2" id="KW-1185">Reference proteome</keyword>
<dbReference type="OrthoDB" id="9916277at2"/>
<dbReference type="Proteomes" id="UP000000442">
    <property type="component" value="Chromosome"/>
</dbReference>
<evidence type="ECO:0000313" key="1">
    <source>
        <dbReference type="EMBL" id="ACN16861.1"/>
    </source>
</evidence>
<dbReference type="AlphaFoldDB" id="C0QAS8"/>
<reference evidence="1 2" key="1">
    <citation type="journal article" date="2009" name="Environ. Microbiol.">
        <title>Genome sequence of Desulfobacterium autotrophicum HRM2, a marine sulfate reducer oxidizing organic carbon completely to carbon dioxide.</title>
        <authorList>
            <person name="Strittmatter A.W."/>
            <person name="Liesegang H."/>
            <person name="Rabus R."/>
            <person name="Decker I."/>
            <person name="Amann J."/>
            <person name="Andres S."/>
            <person name="Henne A."/>
            <person name="Fricke W.F."/>
            <person name="Martinez-Arias R."/>
            <person name="Bartels D."/>
            <person name="Goesmann A."/>
            <person name="Krause L."/>
            <person name="Puehler A."/>
            <person name="Klenk H.P."/>
            <person name="Richter M."/>
            <person name="Schuler M."/>
            <person name="Gloeckner F.O."/>
            <person name="Meyerdierks A."/>
            <person name="Gottschalk G."/>
            <person name="Amann R."/>
        </authorList>
    </citation>
    <scope>NUCLEOTIDE SEQUENCE [LARGE SCALE GENOMIC DNA]</scope>
    <source>
        <strain evidence="2">ATCC 43914 / DSM 3382 / HRM2</strain>
    </source>
</reference>
<evidence type="ECO:0000313" key="2">
    <source>
        <dbReference type="Proteomes" id="UP000000442"/>
    </source>
</evidence>
<gene>
    <name evidence="1" type="ordered locus">HRM2_38030</name>
</gene>
<protein>
    <submittedName>
        <fullName evidence="1">Uncharacterized protein</fullName>
    </submittedName>
</protein>
<organism evidence="1 2">
    <name type="scientific">Desulforapulum autotrophicum (strain ATCC 43914 / DSM 3382 / VKM B-1955 / HRM2)</name>
    <name type="common">Desulfobacterium autotrophicum</name>
    <dbReference type="NCBI Taxonomy" id="177437"/>
    <lineage>
        <taxon>Bacteria</taxon>
        <taxon>Pseudomonadati</taxon>
        <taxon>Thermodesulfobacteriota</taxon>
        <taxon>Desulfobacteria</taxon>
        <taxon>Desulfobacterales</taxon>
        <taxon>Desulfobacteraceae</taxon>
        <taxon>Desulforapulum</taxon>
    </lineage>
</organism>
<dbReference type="EMBL" id="CP001087">
    <property type="protein sequence ID" value="ACN16861.1"/>
    <property type="molecule type" value="Genomic_DNA"/>
</dbReference>